<dbReference type="STRING" id="1344416.A0A139AZV4"/>
<dbReference type="Gene3D" id="1.20.1070.10">
    <property type="entry name" value="Rhodopsin 7-helix transmembrane proteins"/>
    <property type="match status" value="1"/>
</dbReference>
<dbReference type="OrthoDB" id="2122879at2759"/>
<evidence type="ECO:0000256" key="1">
    <source>
        <dbReference type="ARBA" id="ARBA00004141"/>
    </source>
</evidence>
<dbReference type="PRINTS" id="PR02001">
    <property type="entry name" value="GCR1CAMPR"/>
</dbReference>
<dbReference type="AlphaFoldDB" id="A0A139AZV4"/>
<protein>
    <submittedName>
        <fullName evidence="7">Uncharacterized protein</fullName>
    </submittedName>
</protein>
<organism evidence="7 8">
    <name type="scientific">Gonapodya prolifera (strain JEL478)</name>
    <name type="common">Monoblepharis prolifera</name>
    <dbReference type="NCBI Taxonomy" id="1344416"/>
    <lineage>
        <taxon>Eukaryota</taxon>
        <taxon>Fungi</taxon>
        <taxon>Fungi incertae sedis</taxon>
        <taxon>Chytridiomycota</taxon>
        <taxon>Chytridiomycota incertae sedis</taxon>
        <taxon>Monoblepharidomycetes</taxon>
        <taxon>Monoblepharidales</taxon>
        <taxon>Gonapodyaceae</taxon>
        <taxon>Gonapodya</taxon>
    </lineage>
</organism>
<gene>
    <name evidence="7" type="ORF">M427DRAFT_65285</name>
</gene>
<evidence type="ECO:0000256" key="3">
    <source>
        <dbReference type="ARBA" id="ARBA00022989"/>
    </source>
</evidence>
<feature type="transmembrane region" description="Helical" evidence="6">
    <location>
        <begin position="160"/>
        <end position="182"/>
    </location>
</feature>
<comment type="subcellular location">
    <subcellularLocation>
        <location evidence="1">Membrane</location>
        <topology evidence="1">Multi-pass membrane protein</topology>
    </subcellularLocation>
</comment>
<feature type="transmembrane region" description="Helical" evidence="6">
    <location>
        <begin position="76"/>
        <end position="105"/>
    </location>
</feature>
<keyword evidence="3 6" id="KW-1133">Transmembrane helix</keyword>
<dbReference type="InterPro" id="IPR022343">
    <property type="entry name" value="GCR1-cAMP_receptor"/>
</dbReference>
<evidence type="ECO:0000313" key="7">
    <source>
        <dbReference type="EMBL" id="KXS22259.1"/>
    </source>
</evidence>
<dbReference type="GO" id="GO:0004930">
    <property type="term" value="F:G protein-coupled receptor activity"/>
    <property type="evidence" value="ECO:0007669"/>
    <property type="project" value="TreeGrafter"/>
</dbReference>
<dbReference type="GO" id="GO:0007189">
    <property type="term" value="P:adenylate cyclase-activating G protein-coupled receptor signaling pathway"/>
    <property type="evidence" value="ECO:0007669"/>
    <property type="project" value="TreeGrafter"/>
</dbReference>
<proteinExistence type="predicted"/>
<name>A0A139AZV4_GONPJ</name>
<dbReference type="GO" id="GO:0005886">
    <property type="term" value="C:plasma membrane"/>
    <property type="evidence" value="ECO:0007669"/>
    <property type="project" value="TreeGrafter"/>
</dbReference>
<dbReference type="EMBL" id="KQ965731">
    <property type="protein sequence ID" value="KXS22259.1"/>
    <property type="molecule type" value="Genomic_DNA"/>
</dbReference>
<evidence type="ECO:0000256" key="2">
    <source>
        <dbReference type="ARBA" id="ARBA00022692"/>
    </source>
</evidence>
<feature type="transmembrane region" description="Helical" evidence="6">
    <location>
        <begin position="117"/>
        <end position="140"/>
    </location>
</feature>
<sequence length="352" mass="39333">MPHKLTNDELDQLAIPARFGGILGIIGVLFMYYDFWRWPKHRTVTNRMYQERHTLFHVVCLSWGPTNEGLCETQGFFVTFSILAGALIALAMGINMAAVFIVKWAKTPGELIPLEKYQVAFAWGASFLVGFPFMFVQINGKNAYSDVGWFSDDRLKMGTFFYPSWIIIAFDFVICGIAGYVLNKKAEEIQDDVERGTVATAIARSLAHLSLDTNKGLQSYVRKTNLHVVMFCLTYVFPTINRVQGMIDPTNQIFALYALQAFFASSRGLWTCLIYFYNMKYYGTHDVETTHHTHSQSGGAALAAGRTKSVTLPERNQSGSKEAIPKGKDGKEGLPKGKRPSIMATAETLNGV</sequence>
<reference evidence="7 8" key="1">
    <citation type="journal article" date="2015" name="Genome Biol. Evol.">
        <title>Phylogenomic analyses indicate that early fungi evolved digesting cell walls of algal ancestors of land plants.</title>
        <authorList>
            <person name="Chang Y."/>
            <person name="Wang S."/>
            <person name="Sekimoto S."/>
            <person name="Aerts A.L."/>
            <person name="Choi C."/>
            <person name="Clum A."/>
            <person name="LaButti K.M."/>
            <person name="Lindquist E.A."/>
            <person name="Yee Ngan C."/>
            <person name="Ohm R.A."/>
            <person name="Salamov A.A."/>
            <person name="Grigoriev I.V."/>
            <person name="Spatafora J.W."/>
            <person name="Berbee M.L."/>
        </authorList>
    </citation>
    <scope>NUCLEOTIDE SEQUENCE [LARGE SCALE GENOMIC DNA]</scope>
    <source>
        <strain evidence="7 8">JEL478</strain>
    </source>
</reference>
<feature type="compositionally biased region" description="Basic and acidic residues" evidence="5">
    <location>
        <begin position="323"/>
        <end position="335"/>
    </location>
</feature>
<keyword evidence="8" id="KW-1185">Reference proteome</keyword>
<keyword evidence="4 6" id="KW-0472">Membrane</keyword>
<evidence type="ECO:0000256" key="6">
    <source>
        <dbReference type="SAM" id="Phobius"/>
    </source>
</evidence>
<feature type="transmembrane region" description="Helical" evidence="6">
    <location>
        <begin position="253"/>
        <end position="277"/>
    </location>
</feature>
<feature type="compositionally biased region" description="Polar residues" evidence="5">
    <location>
        <begin position="309"/>
        <end position="320"/>
    </location>
</feature>
<dbReference type="Proteomes" id="UP000070544">
    <property type="component" value="Unassembled WGS sequence"/>
</dbReference>
<evidence type="ECO:0000256" key="4">
    <source>
        <dbReference type="ARBA" id="ARBA00023136"/>
    </source>
</evidence>
<accession>A0A139AZV4</accession>
<evidence type="ECO:0000313" key="8">
    <source>
        <dbReference type="Proteomes" id="UP000070544"/>
    </source>
</evidence>
<dbReference type="PANTHER" id="PTHR23112:SF0">
    <property type="entry name" value="TRANSMEMBRANE PROTEIN 116"/>
    <property type="match status" value="1"/>
</dbReference>
<dbReference type="PANTHER" id="PTHR23112">
    <property type="entry name" value="G PROTEIN-COUPLED RECEPTOR 157-RELATED"/>
    <property type="match status" value="1"/>
</dbReference>
<feature type="transmembrane region" description="Helical" evidence="6">
    <location>
        <begin position="12"/>
        <end position="33"/>
    </location>
</feature>
<keyword evidence="2 6" id="KW-0812">Transmembrane</keyword>
<evidence type="ECO:0000256" key="5">
    <source>
        <dbReference type="SAM" id="MobiDB-lite"/>
    </source>
</evidence>
<feature type="region of interest" description="Disordered" evidence="5">
    <location>
        <begin position="309"/>
        <end position="352"/>
    </location>
</feature>